<dbReference type="Proteomes" id="UP000321306">
    <property type="component" value="Unassembled WGS sequence"/>
</dbReference>
<name>A0A511NA11_DEIC1</name>
<dbReference type="EMBL" id="BJXB01000032">
    <property type="protein sequence ID" value="GEM49338.1"/>
    <property type="molecule type" value="Genomic_DNA"/>
</dbReference>
<organism evidence="2 3">
    <name type="scientific">Deinococcus cellulosilyticus (strain DSM 18568 / NBRC 106333 / KACC 11606 / 5516J-15)</name>
    <dbReference type="NCBI Taxonomy" id="1223518"/>
    <lineage>
        <taxon>Bacteria</taxon>
        <taxon>Thermotogati</taxon>
        <taxon>Deinococcota</taxon>
        <taxon>Deinococci</taxon>
        <taxon>Deinococcales</taxon>
        <taxon>Deinococcaceae</taxon>
        <taxon>Deinococcus</taxon>
    </lineage>
</organism>
<accession>A0A511NA11</accession>
<evidence type="ECO:0000313" key="3">
    <source>
        <dbReference type="Proteomes" id="UP000321306"/>
    </source>
</evidence>
<evidence type="ECO:0000313" key="2">
    <source>
        <dbReference type="EMBL" id="GEM49338.1"/>
    </source>
</evidence>
<reference evidence="2 3" key="1">
    <citation type="submission" date="2019-07" db="EMBL/GenBank/DDBJ databases">
        <title>Whole genome shotgun sequence of Deinococcus cellulosilyticus NBRC 106333.</title>
        <authorList>
            <person name="Hosoyama A."/>
            <person name="Uohara A."/>
            <person name="Ohji S."/>
            <person name="Ichikawa N."/>
        </authorList>
    </citation>
    <scope>NUCLEOTIDE SEQUENCE [LARGE SCALE GENOMIC DNA]</scope>
    <source>
        <strain evidence="2 3">NBRC 106333</strain>
    </source>
</reference>
<feature type="region of interest" description="Disordered" evidence="1">
    <location>
        <begin position="35"/>
        <end position="55"/>
    </location>
</feature>
<gene>
    <name evidence="2" type="ORF">DC3_49730</name>
</gene>
<dbReference type="AlphaFoldDB" id="A0A511NA11"/>
<dbReference type="RefSeq" id="WP_186816235.1">
    <property type="nucleotide sequence ID" value="NZ_BJXB01000032.1"/>
</dbReference>
<feature type="compositionally biased region" description="Basic and acidic residues" evidence="1">
    <location>
        <begin position="35"/>
        <end position="49"/>
    </location>
</feature>
<proteinExistence type="predicted"/>
<sequence>MDWIILSLIMLIVLVGIYLLHRITNPPEIHERPMVQHLSQEHLRTDQHKPHNPHN</sequence>
<protein>
    <submittedName>
        <fullName evidence="2">Uncharacterized protein</fullName>
    </submittedName>
</protein>
<keyword evidence="3" id="KW-1185">Reference proteome</keyword>
<evidence type="ECO:0000256" key="1">
    <source>
        <dbReference type="SAM" id="MobiDB-lite"/>
    </source>
</evidence>
<comment type="caution">
    <text evidence="2">The sequence shown here is derived from an EMBL/GenBank/DDBJ whole genome shotgun (WGS) entry which is preliminary data.</text>
</comment>